<dbReference type="OrthoDB" id="5427664at2759"/>
<feature type="transmembrane region" description="Helical" evidence="1">
    <location>
        <begin position="272"/>
        <end position="292"/>
    </location>
</feature>
<feature type="transmembrane region" description="Helical" evidence="1">
    <location>
        <begin position="217"/>
        <end position="236"/>
    </location>
</feature>
<keyword evidence="1" id="KW-1133">Transmembrane helix</keyword>
<organism evidence="2 3">
    <name type="scientific">Hyaloscypha hepaticicola</name>
    <dbReference type="NCBI Taxonomy" id="2082293"/>
    <lineage>
        <taxon>Eukaryota</taxon>
        <taxon>Fungi</taxon>
        <taxon>Dikarya</taxon>
        <taxon>Ascomycota</taxon>
        <taxon>Pezizomycotina</taxon>
        <taxon>Leotiomycetes</taxon>
        <taxon>Helotiales</taxon>
        <taxon>Hyaloscyphaceae</taxon>
        <taxon>Hyaloscypha</taxon>
    </lineage>
</organism>
<dbReference type="EMBL" id="KZ613508">
    <property type="protein sequence ID" value="PMD16055.1"/>
    <property type="molecule type" value="Genomic_DNA"/>
</dbReference>
<dbReference type="AlphaFoldDB" id="A0A2J6PPV0"/>
<dbReference type="STRING" id="1745343.A0A2J6PPV0"/>
<dbReference type="PANTHER" id="PTHR37577">
    <property type="entry name" value="INTEGRAL MEMBRANE PROTEIN"/>
    <property type="match status" value="1"/>
</dbReference>
<name>A0A2J6PPV0_9HELO</name>
<feature type="transmembrane region" description="Helical" evidence="1">
    <location>
        <begin position="312"/>
        <end position="333"/>
    </location>
</feature>
<proteinExistence type="predicted"/>
<evidence type="ECO:0000313" key="3">
    <source>
        <dbReference type="Proteomes" id="UP000235672"/>
    </source>
</evidence>
<evidence type="ECO:0000313" key="2">
    <source>
        <dbReference type="EMBL" id="PMD16055.1"/>
    </source>
</evidence>
<feature type="transmembrane region" description="Helical" evidence="1">
    <location>
        <begin position="45"/>
        <end position="70"/>
    </location>
</feature>
<keyword evidence="3" id="KW-1185">Reference proteome</keyword>
<feature type="transmembrane region" description="Helical" evidence="1">
    <location>
        <begin position="148"/>
        <end position="167"/>
    </location>
</feature>
<dbReference type="PANTHER" id="PTHR37577:SF1">
    <property type="entry name" value="INTEGRAL MEMBRANE PROTEIN"/>
    <property type="match status" value="1"/>
</dbReference>
<dbReference type="InterPro" id="IPR053018">
    <property type="entry name" value="Elsinochrome_Biosynth-Asso"/>
</dbReference>
<sequence length="355" mass="38752">MGNTTSTQFCSTTYPDLNDTFQCNASQYTLGVDSFSDAEIGGKGVVYAFVGTSSFALLVTAAILLLCDLLRYSTLRKLLEPVAISLSDQQIATGISLCASTLFSKVRCTVNVYHYDVICNLVLISILSHLAGTLGLRGYTTHKPKALGLVRIVLMTVQAVFVAMLFWKRHESNFPTQAPTGTDYLNTPFILAVACFQNGANETLLQEFDTDHSSGGIGLLAFVFIFYLLMLTVAWLQMLCIDYQAGPSEGEMPNWSGDTGDRLRIILGWTRPVIIVYTTAVLIVTALDLLKLRSWMGASGWLGKDNDENEWTFGQLLPVVLTGFTLLAFLDAIPDYLDARAKAAAGASNNDDDKD</sequence>
<keyword evidence="1" id="KW-0472">Membrane</keyword>
<reference evidence="2 3" key="1">
    <citation type="submission" date="2016-05" db="EMBL/GenBank/DDBJ databases">
        <title>A degradative enzymes factory behind the ericoid mycorrhizal symbiosis.</title>
        <authorList>
            <consortium name="DOE Joint Genome Institute"/>
            <person name="Martino E."/>
            <person name="Morin E."/>
            <person name="Grelet G."/>
            <person name="Kuo A."/>
            <person name="Kohler A."/>
            <person name="Daghino S."/>
            <person name="Barry K."/>
            <person name="Choi C."/>
            <person name="Cichocki N."/>
            <person name="Clum A."/>
            <person name="Copeland A."/>
            <person name="Hainaut M."/>
            <person name="Haridas S."/>
            <person name="Labutti K."/>
            <person name="Lindquist E."/>
            <person name="Lipzen A."/>
            <person name="Khouja H.-R."/>
            <person name="Murat C."/>
            <person name="Ohm R."/>
            <person name="Olson A."/>
            <person name="Spatafora J."/>
            <person name="Veneault-Fourrey C."/>
            <person name="Henrissat B."/>
            <person name="Grigoriev I."/>
            <person name="Martin F."/>
            <person name="Perotto S."/>
        </authorList>
    </citation>
    <scope>NUCLEOTIDE SEQUENCE [LARGE SCALE GENOMIC DNA]</scope>
    <source>
        <strain evidence="2 3">UAMH 7357</strain>
    </source>
</reference>
<accession>A0A2J6PPV0</accession>
<protein>
    <submittedName>
        <fullName evidence="2">Uncharacterized protein</fullName>
    </submittedName>
</protein>
<dbReference type="Proteomes" id="UP000235672">
    <property type="component" value="Unassembled WGS sequence"/>
</dbReference>
<keyword evidence="1" id="KW-0812">Transmembrane</keyword>
<gene>
    <name evidence="2" type="ORF">NA56DRAFT_663315</name>
</gene>
<evidence type="ECO:0000256" key="1">
    <source>
        <dbReference type="SAM" id="Phobius"/>
    </source>
</evidence>